<dbReference type="AlphaFoldDB" id="A0A0B2WS60"/>
<comment type="caution">
    <text evidence="2">The sequence shown here is derived from an EMBL/GenBank/DDBJ whole genome shotgun (WGS) entry which is preliminary data.</text>
</comment>
<dbReference type="EMBL" id="AZHE01000016">
    <property type="protein sequence ID" value="KHN96317.1"/>
    <property type="molecule type" value="Genomic_DNA"/>
</dbReference>
<sequence>MSPAKEPAPNEGSNGESPDLAQVSSTPLSLPSPPSNMPSHPQRTELDANPDQAYRELAKGEQAATALEANLTNLESKLDAMLLALEDKAGGGGEECKEARACQDNGS</sequence>
<evidence type="ECO:0000313" key="3">
    <source>
        <dbReference type="Proteomes" id="UP000030816"/>
    </source>
</evidence>
<feature type="region of interest" description="Disordered" evidence="1">
    <location>
        <begin position="1"/>
        <end position="61"/>
    </location>
</feature>
<dbReference type="Proteomes" id="UP000030816">
    <property type="component" value="Unassembled WGS sequence"/>
</dbReference>
<dbReference type="RefSeq" id="XP_040677383.1">
    <property type="nucleotide sequence ID" value="XM_040824701.1"/>
</dbReference>
<proteinExistence type="predicted"/>
<name>A0A0B2WS60_METAS</name>
<organism evidence="2 3">
    <name type="scientific">Metarhizium album (strain ARSEF 1941)</name>
    <dbReference type="NCBI Taxonomy" id="1081103"/>
    <lineage>
        <taxon>Eukaryota</taxon>
        <taxon>Fungi</taxon>
        <taxon>Dikarya</taxon>
        <taxon>Ascomycota</taxon>
        <taxon>Pezizomycotina</taxon>
        <taxon>Sordariomycetes</taxon>
        <taxon>Hypocreomycetidae</taxon>
        <taxon>Hypocreales</taxon>
        <taxon>Clavicipitaceae</taxon>
        <taxon>Metarhizium</taxon>
    </lineage>
</organism>
<accession>A0A0B2WS60</accession>
<evidence type="ECO:0000256" key="1">
    <source>
        <dbReference type="SAM" id="MobiDB-lite"/>
    </source>
</evidence>
<gene>
    <name evidence="2" type="ORF">MAM_05903</name>
</gene>
<dbReference type="HOGENOM" id="CLU_175724_0_0_1"/>
<evidence type="ECO:0000313" key="2">
    <source>
        <dbReference type="EMBL" id="KHN96317.1"/>
    </source>
</evidence>
<dbReference type="GeneID" id="63740358"/>
<reference evidence="2 3" key="1">
    <citation type="journal article" date="2014" name="Proc. Natl. Acad. Sci. U.S.A.">
        <title>Trajectory and genomic determinants of fungal-pathogen speciation and host adaptation.</title>
        <authorList>
            <person name="Hu X."/>
            <person name="Xiao G."/>
            <person name="Zheng P."/>
            <person name="Shang Y."/>
            <person name="Su Y."/>
            <person name="Zhang X."/>
            <person name="Liu X."/>
            <person name="Zhan S."/>
            <person name="St Leger R.J."/>
            <person name="Wang C."/>
        </authorList>
    </citation>
    <scope>NUCLEOTIDE SEQUENCE [LARGE SCALE GENOMIC DNA]</scope>
    <source>
        <strain evidence="2 3">ARSEF 1941</strain>
    </source>
</reference>
<keyword evidence="3" id="KW-1185">Reference proteome</keyword>
<protein>
    <submittedName>
        <fullName evidence="2">Uncharacterized protein</fullName>
    </submittedName>
</protein>